<keyword evidence="3" id="KW-0547">Nucleotide-binding</keyword>
<evidence type="ECO:0000256" key="7">
    <source>
        <dbReference type="SAM" id="Phobius"/>
    </source>
</evidence>
<feature type="transmembrane region" description="Helical" evidence="7">
    <location>
        <begin position="74"/>
        <end position="93"/>
    </location>
</feature>
<dbReference type="PANTHER" id="PTHR45630:SF7">
    <property type="entry name" value="ENDOPLASMIC RETICULUM TRANSMEMBRANE HELIX TRANSLOCASE"/>
    <property type="match status" value="1"/>
</dbReference>
<gene>
    <name evidence="8" type="ORF">TSPGSL018_20264</name>
</gene>
<dbReference type="GO" id="GO:0015662">
    <property type="term" value="F:P-type ion transporter activity"/>
    <property type="evidence" value="ECO:0007669"/>
    <property type="project" value="TreeGrafter"/>
</dbReference>
<dbReference type="EMBL" id="GBEZ01023284">
    <property type="protein sequence ID" value="JAC63594.1"/>
    <property type="molecule type" value="Transcribed_RNA"/>
</dbReference>
<evidence type="ECO:0000256" key="5">
    <source>
        <dbReference type="ARBA" id="ARBA00022842"/>
    </source>
</evidence>
<accession>A0A061QYT1</accession>
<evidence type="ECO:0000256" key="6">
    <source>
        <dbReference type="ARBA" id="ARBA00022967"/>
    </source>
</evidence>
<proteinExistence type="predicted"/>
<dbReference type="PANTHER" id="PTHR45630">
    <property type="entry name" value="CATION-TRANSPORTING ATPASE-RELATED"/>
    <property type="match status" value="1"/>
</dbReference>
<evidence type="ECO:0000256" key="2">
    <source>
        <dbReference type="ARBA" id="ARBA00022723"/>
    </source>
</evidence>
<dbReference type="GO" id="GO:0046872">
    <property type="term" value="F:metal ion binding"/>
    <property type="evidence" value="ECO:0007669"/>
    <property type="project" value="UniProtKB-KW"/>
</dbReference>
<reference evidence="8" key="1">
    <citation type="submission" date="2014-05" db="EMBL/GenBank/DDBJ databases">
        <title>The transcriptome of the halophilic microalga Tetraselmis sp. GSL018 isolated from the Great Salt Lake, Utah.</title>
        <authorList>
            <person name="Jinkerson R.E."/>
            <person name="D'Adamo S."/>
            <person name="Posewitz M.C."/>
        </authorList>
    </citation>
    <scope>NUCLEOTIDE SEQUENCE</scope>
    <source>
        <strain evidence="8">GSL018</strain>
    </source>
</reference>
<dbReference type="SUPFAM" id="SSF81665">
    <property type="entry name" value="Calcium ATPase, transmembrane domain M"/>
    <property type="match status" value="1"/>
</dbReference>
<feature type="transmembrane region" description="Helical" evidence="7">
    <location>
        <begin position="99"/>
        <end position="118"/>
    </location>
</feature>
<keyword evidence="7" id="KW-0472">Membrane</keyword>
<keyword evidence="7" id="KW-0812">Transmembrane</keyword>
<keyword evidence="5" id="KW-0460">Magnesium</keyword>
<protein>
    <submittedName>
        <fullName evidence="8">Cation-transporting atpase</fullName>
    </submittedName>
</protein>
<keyword evidence="4" id="KW-0067">ATP-binding</keyword>
<comment type="subcellular location">
    <subcellularLocation>
        <location evidence="1">Membrane</location>
        <topology evidence="1">Multi-pass membrane protein</topology>
    </subcellularLocation>
</comment>
<dbReference type="GO" id="GO:0019829">
    <property type="term" value="F:ATPase-coupled monoatomic cation transmembrane transporter activity"/>
    <property type="evidence" value="ECO:0007669"/>
    <property type="project" value="TreeGrafter"/>
</dbReference>
<name>A0A061QYT1_9CHLO</name>
<dbReference type="InterPro" id="IPR006544">
    <property type="entry name" value="P-type_TPase_V"/>
</dbReference>
<evidence type="ECO:0000256" key="3">
    <source>
        <dbReference type="ARBA" id="ARBA00022741"/>
    </source>
</evidence>
<dbReference type="AlphaFoldDB" id="A0A061QYT1"/>
<keyword evidence="2" id="KW-0479">Metal-binding</keyword>
<dbReference type="GO" id="GO:0005789">
    <property type="term" value="C:endoplasmic reticulum membrane"/>
    <property type="evidence" value="ECO:0007669"/>
    <property type="project" value="TreeGrafter"/>
</dbReference>
<evidence type="ECO:0000256" key="1">
    <source>
        <dbReference type="ARBA" id="ARBA00004141"/>
    </source>
</evidence>
<feature type="transmembrane region" description="Helical" evidence="7">
    <location>
        <begin position="182"/>
        <end position="205"/>
    </location>
</feature>
<evidence type="ECO:0000256" key="4">
    <source>
        <dbReference type="ARBA" id="ARBA00022840"/>
    </source>
</evidence>
<sequence length="296" mass="32322">MLEEFKAQGIEMNEGANKLTAWLEKLEANADSTIVKPGDASMAAPFTAREPSVSPVCDIVRQGRSTLVTTLQMFKILGLMSLTTAYSLSILYLEGIKLGDFQATATGLLSAALFFMLSASKPMRTLSSARPHSKVFCKYIFLSIVGQFCVHVGFLITVYNISAAETPKEQRLKPDSDFSPNIVNSACFLCSFALQTTTFAVNYIGHPFNISIFEHKMLLYTLLASSGIFFVLAAEASPPLNESVELVSLPQWLRVKLVAGAVADFLLSFSIERTARALFPAATPLSKEEEARKLVP</sequence>
<organism evidence="8">
    <name type="scientific">Tetraselmis sp. GSL018</name>
    <dbReference type="NCBI Taxonomy" id="582737"/>
    <lineage>
        <taxon>Eukaryota</taxon>
        <taxon>Viridiplantae</taxon>
        <taxon>Chlorophyta</taxon>
        <taxon>core chlorophytes</taxon>
        <taxon>Chlorodendrophyceae</taxon>
        <taxon>Chlorodendrales</taxon>
        <taxon>Chlorodendraceae</taxon>
        <taxon>Tetraselmis</taxon>
    </lineage>
</organism>
<feature type="transmembrane region" description="Helical" evidence="7">
    <location>
        <begin position="139"/>
        <end position="162"/>
    </location>
</feature>
<feature type="transmembrane region" description="Helical" evidence="7">
    <location>
        <begin position="217"/>
        <end position="234"/>
    </location>
</feature>
<evidence type="ECO:0000313" key="8">
    <source>
        <dbReference type="EMBL" id="JAC63594.1"/>
    </source>
</evidence>
<dbReference type="InterPro" id="IPR023298">
    <property type="entry name" value="ATPase_P-typ_TM_dom_sf"/>
</dbReference>
<keyword evidence="6" id="KW-1278">Translocase</keyword>
<dbReference type="GO" id="GO:0005524">
    <property type="term" value="F:ATP binding"/>
    <property type="evidence" value="ECO:0007669"/>
    <property type="project" value="UniProtKB-KW"/>
</dbReference>
<keyword evidence="7" id="KW-1133">Transmembrane helix</keyword>
<dbReference type="GO" id="GO:0006874">
    <property type="term" value="P:intracellular calcium ion homeostasis"/>
    <property type="evidence" value="ECO:0007669"/>
    <property type="project" value="TreeGrafter"/>
</dbReference>